<dbReference type="AlphaFoldDB" id="A0AAD7W2R6"/>
<evidence type="ECO:0000256" key="1">
    <source>
        <dbReference type="SAM" id="MobiDB-lite"/>
    </source>
</evidence>
<keyword evidence="3" id="KW-1185">Reference proteome</keyword>
<evidence type="ECO:0000313" key="2">
    <source>
        <dbReference type="EMBL" id="KAJ8378019.1"/>
    </source>
</evidence>
<accession>A0AAD7W2R6</accession>
<sequence length="68" mass="7295">MAAVAVDSLSASGGGVSWARSPGPPSEGQATAVAMFPSITLRNERSPDRISLDVRLGRRNLREWLFEP</sequence>
<evidence type="ECO:0000313" key="3">
    <source>
        <dbReference type="Proteomes" id="UP001221898"/>
    </source>
</evidence>
<gene>
    <name evidence="2" type="ORF">AAFF_G00248900</name>
</gene>
<name>A0AAD7W2R6_9TELE</name>
<reference evidence="2" key="1">
    <citation type="journal article" date="2023" name="Science">
        <title>Genome structures resolve the early diversification of teleost fishes.</title>
        <authorList>
            <person name="Parey E."/>
            <person name="Louis A."/>
            <person name="Montfort J."/>
            <person name="Bouchez O."/>
            <person name="Roques C."/>
            <person name="Iampietro C."/>
            <person name="Lluch J."/>
            <person name="Castinel A."/>
            <person name="Donnadieu C."/>
            <person name="Desvignes T."/>
            <person name="Floi Bucao C."/>
            <person name="Jouanno E."/>
            <person name="Wen M."/>
            <person name="Mejri S."/>
            <person name="Dirks R."/>
            <person name="Jansen H."/>
            <person name="Henkel C."/>
            <person name="Chen W.J."/>
            <person name="Zahm M."/>
            <person name="Cabau C."/>
            <person name="Klopp C."/>
            <person name="Thompson A.W."/>
            <person name="Robinson-Rechavi M."/>
            <person name="Braasch I."/>
            <person name="Lecointre G."/>
            <person name="Bobe J."/>
            <person name="Postlethwait J.H."/>
            <person name="Berthelot C."/>
            <person name="Roest Crollius H."/>
            <person name="Guiguen Y."/>
        </authorList>
    </citation>
    <scope>NUCLEOTIDE SEQUENCE</scope>
    <source>
        <strain evidence="2">NC1722</strain>
    </source>
</reference>
<proteinExistence type="predicted"/>
<protein>
    <submittedName>
        <fullName evidence="2">Uncharacterized protein</fullName>
    </submittedName>
</protein>
<dbReference type="EMBL" id="JAINUG010000333">
    <property type="protein sequence ID" value="KAJ8378019.1"/>
    <property type="molecule type" value="Genomic_DNA"/>
</dbReference>
<feature type="region of interest" description="Disordered" evidence="1">
    <location>
        <begin position="1"/>
        <end position="29"/>
    </location>
</feature>
<organism evidence="2 3">
    <name type="scientific">Aldrovandia affinis</name>
    <dbReference type="NCBI Taxonomy" id="143900"/>
    <lineage>
        <taxon>Eukaryota</taxon>
        <taxon>Metazoa</taxon>
        <taxon>Chordata</taxon>
        <taxon>Craniata</taxon>
        <taxon>Vertebrata</taxon>
        <taxon>Euteleostomi</taxon>
        <taxon>Actinopterygii</taxon>
        <taxon>Neopterygii</taxon>
        <taxon>Teleostei</taxon>
        <taxon>Notacanthiformes</taxon>
        <taxon>Halosauridae</taxon>
        <taxon>Aldrovandia</taxon>
    </lineage>
</organism>
<dbReference type="Proteomes" id="UP001221898">
    <property type="component" value="Unassembled WGS sequence"/>
</dbReference>
<comment type="caution">
    <text evidence="2">The sequence shown here is derived from an EMBL/GenBank/DDBJ whole genome shotgun (WGS) entry which is preliminary data.</text>
</comment>